<organism evidence="1 2">
    <name type="scientific">Natrinema halophilum</name>
    <dbReference type="NCBI Taxonomy" id="1699371"/>
    <lineage>
        <taxon>Archaea</taxon>
        <taxon>Methanobacteriati</taxon>
        <taxon>Methanobacteriota</taxon>
        <taxon>Stenosarchaea group</taxon>
        <taxon>Halobacteria</taxon>
        <taxon>Halobacteriales</taxon>
        <taxon>Natrialbaceae</taxon>
        <taxon>Natrinema</taxon>
    </lineage>
</organism>
<name>A0A7D5GHM9_9EURY</name>
<dbReference type="Proteomes" id="UP000509241">
    <property type="component" value="Chromosome"/>
</dbReference>
<keyword evidence="2" id="KW-1185">Reference proteome</keyword>
<evidence type="ECO:0000313" key="2">
    <source>
        <dbReference type="Proteomes" id="UP000509241"/>
    </source>
</evidence>
<gene>
    <name evidence="1" type="ORF">HYG82_09715</name>
</gene>
<protein>
    <submittedName>
        <fullName evidence="1">Uncharacterized protein</fullName>
    </submittedName>
</protein>
<accession>A0A7D5GHM9</accession>
<dbReference type="EMBL" id="CP058601">
    <property type="protein sequence ID" value="QLG49107.1"/>
    <property type="molecule type" value="Genomic_DNA"/>
</dbReference>
<dbReference type="RefSeq" id="WP_179260842.1">
    <property type="nucleotide sequence ID" value="NZ_CP058601.1"/>
</dbReference>
<reference evidence="1 2" key="1">
    <citation type="submission" date="2020-07" db="EMBL/GenBank/DDBJ databases">
        <authorList>
            <person name="Cui H."/>
        </authorList>
    </citation>
    <scope>NUCLEOTIDE SEQUENCE [LARGE SCALE GENOMIC DNA]</scope>
    <source>
        <strain evidence="1 2">YPL8</strain>
    </source>
</reference>
<dbReference type="GeneID" id="56033568"/>
<proteinExistence type="predicted"/>
<sequence>MALSTNRKHNVLRCPECDEDLEGNLGRVPAAVDGDAVRVAIDCPGCATSLEFSGVQVGISIEAVGGG</sequence>
<evidence type="ECO:0000313" key="1">
    <source>
        <dbReference type="EMBL" id="QLG49107.1"/>
    </source>
</evidence>
<dbReference type="KEGG" id="haly:HYG82_09715"/>
<dbReference type="AlphaFoldDB" id="A0A7D5GHM9"/>
<dbReference type="OrthoDB" id="237820at2157"/>